<dbReference type="KEGG" id="mefw:F1737_07225"/>
<dbReference type="EC" id="5.3.3.2" evidence="11"/>
<evidence type="ECO:0000256" key="11">
    <source>
        <dbReference type="HAMAP-Rule" id="MF_00354"/>
    </source>
</evidence>
<comment type="cofactor">
    <cofactor evidence="11">
        <name>Mg(2+)</name>
        <dbReference type="ChEBI" id="CHEBI:18420"/>
    </cofactor>
</comment>
<feature type="domain" description="FMN-dependent dehydrogenase" evidence="12">
    <location>
        <begin position="31"/>
        <end position="101"/>
    </location>
</feature>
<dbReference type="GO" id="GO:0016491">
    <property type="term" value="F:oxidoreductase activity"/>
    <property type="evidence" value="ECO:0007669"/>
    <property type="project" value="InterPro"/>
</dbReference>
<keyword evidence="3 11" id="KW-0285">Flavoprotein</keyword>
<keyword evidence="7 11" id="KW-0521">NADP</keyword>
<keyword evidence="8 11" id="KW-0414">Isoprene biosynthesis</keyword>
<feature type="binding site" evidence="11">
    <location>
        <position position="163"/>
    </location>
    <ligand>
        <name>substrate</name>
    </ligand>
</feature>
<keyword evidence="5 11" id="KW-0479">Metal-binding</keyword>
<comment type="similarity">
    <text evidence="11">Belongs to the IPP isomerase type 2 family.</text>
</comment>
<dbReference type="Gene3D" id="3.20.20.70">
    <property type="entry name" value="Aldolase class I"/>
    <property type="match status" value="1"/>
</dbReference>
<comment type="subunit">
    <text evidence="10 11">Homooctamer. Dimer of tetramers.</text>
</comment>
<dbReference type="GO" id="GO:0004452">
    <property type="term" value="F:isopentenyl-diphosphate delta-isomerase activity"/>
    <property type="evidence" value="ECO:0007669"/>
    <property type="project" value="UniProtKB-UniRule"/>
</dbReference>
<comment type="cofactor">
    <cofactor evidence="1 11">
        <name>FMN</name>
        <dbReference type="ChEBI" id="CHEBI:58210"/>
    </cofactor>
</comment>
<dbReference type="AlphaFoldDB" id="A0AA97FED3"/>
<comment type="subcellular location">
    <subcellularLocation>
        <location evidence="11">Cytoplasm</location>
    </subcellularLocation>
</comment>
<gene>
    <name evidence="11" type="primary">fni</name>
    <name evidence="13" type="ORF">F1737_07225</name>
</gene>
<dbReference type="HAMAP" id="MF_00354">
    <property type="entry name" value="Idi_2"/>
    <property type="match status" value="1"/>
</dbReference>
<comment type="function">
    <text evidence="11">Involved in the biosynthesis of isoprenoids. Catalyzes the 1,3-allylic rearrangement of the homoallylic substrate isopentenyl (IPP) to its allylic isomer, dimethylallyl diphosphate (DMAPP).</text>
</comment>
<evidence type="ECO:0000256" key="2">
    <source>
        <dbReference type="ARBA" id="ARBA00022490"/>
    </source>
</evidence>
<evidence type="ECO:0000256" key="7">
    <source>
        <dbReference type="ARBA" id="ARBA00022857"/>
    </source>
</evidence>
<dbReference type="GO" id="GO:0070402">
    <property type="term" value="F:NADPH binding"/>
    <property type="evidence" value="ECO:0007669"/>
    <property type="project" value="UniProtKB-UniRule"/>
</dbReference>
<keyword evidence="2 11" id="KW-0963">Cytoplasm</keyword>
<dbReference type="InterPro" id="IPR011179">
    <property type="entry name" value="IPdP_isomerase"/>
</dbReference>
<dbReference type="InterPro" id="IPR013785">
    <property type="entry name" value="Aldolase_TIM"/>
</dbReference>
<dbReference type="Pfam" id="PF01070">
    <property type="entry name" value="FMN_dh"/>
    <property type="match status" value="2"/>
</dbReference>
<evidence type="ECO:0000256" key="1">
    <source>
        <dbReference type="ARBA" id="ARBA00001917"/>
    </source>
</evidence>
<feature type="binding site" evidence="11">
    <location>
        <position position="225"/>
    </location>
    <ligand>
        <name>FMN</name>
        <dbReference type="ChEBI" id="CHEBI:58210"/>
    </ligand>
</feature>
<feature type="binding site" evidence="11">
    <location>
        <begin position="70"/>
        <end position="72"/>
    </location>
    <ligand>
        <name>FMN</name>
        <dbReference type="ChEBI" id="CHEBI:58210"/>
    </ligand>
</feature>
<evidence type="ECO:0000313" key="13">
    <source>
        <dbReference type="EMBL" id="WOF16508.1"/>
    </source>
</evidence>
<dbReference type="CDD" id="cd02811">
    <property type="entry name" value="IDI-2_FMN"/>
    <property type="match status" value="1"/>
</dbReference>
<comment type="catalytic activity">
    <reaction evidence="11">
        <text>isopentenyl diphosphate = dimethylallyl diphosphate</text>
        <dbReference type="Rhea" id="RHEA:23284"/>
        <dbReference type="ChEBI" id="CHEBI:57623"/>
        <dbReference type="ChEBI" id="CHEBI:128769"/>
        <dbReference type="EC" id="5.3.3.2"/>
    </reaction>
</comment>
<feature type="binding site" evidence="11">
    <location>
        <position position="164"/>
    </location>
    <ligand>
        <name>Mg(2+)</name>
        <dbReference type="ChEBI" id="CHEBI:18420"/>
    </ligand>
</feature>
<accession>A0AA97FED3</accession>
<feature type="binding site" evidence="11">
    <location>
        <begin position="100"/>
        <end position="102"/>
    </location>
    <ligand>
        <name>substrate</name>
    </ligand>
</feature>
<sequence length="358" mass="38469">MENIDKSRITSSRKREHLEICCDRQVEAGFSGFDDIRLVHNALPECDMSKIDTGVHFLGNKLKSPLFIAAMTGGHPDTAEVNMRLARAAQHFNIGMGVGSQRAALENPELEDSFTIVRENAPDAFLCGNLGAVQLVEKGIEWAERAVEMIDAQALCIHLNPLQEAIQPEGDHDSSGCLNAICELCSSFKHPVIVKETGCGISYETAAKLWGAGVSAIDIGGLGGTSWAAVEAVRADRDDLAETGRIFSDWGIPTAVSLVESSRFKGPVIATGGMRSGIDIAKSITLGATLGGMALPLLKPAMTGEEALFKRIELINRELVVSMYLTGAKSCQELAQVRTYITGITGDMLKNNKIPELK</sequence>
<keyword evidence="4 11" id="KW-0288">FMN</keyword>
<dbReference type="PANTHER" id="PTHR43665">
    <property type="entry name" value="ISOPENTENYL-DIPHOSPHATE DELTA-ISOMERASE"/>
    <property type="match status" value="1"/>
</dbReference>
<feature type="binding site" evidence="11">
    <location>
        <begin position="13"/>
        <end position="14"/>
    </location>
    <ligand>
        <name>substrate</name>
    </ligand>
</feature>
<evidence type="ECO:0000259" key="12">
    <source>
        <dbReference type="Pfam" id="PF01070"/>
    </source>
</evidence>
<dbReference type="GO" id="GO:0000287">
    <property type="term" value="F:magnesium ion binding"/>
    <property type="evidence" value="ECO:0007669"/>
    <property type="project" value="UniProtKB-UniRule"/>
</dbReference>
<feature type="binding site" evidence="11">
    <location>
        <position position="195"/>
    </location>
    <ligand>
        <name>FMN</name>
        <dbReference type="ChEBI" id="CHEBI:58210"/>
    </ligand>
</feature>
<feature type="domain" description="FMN-dependent dehydrogenase" evidence="12">
    <location>
        <begin position="175"/>
        <end position="336"/>
    </location>
</feature>
<evidence type="ECO:0000256" key="4">
    <source>
        <dbReference type="ARBA" id="ARBA00022643"/>
    </source>
</evidence>
<feature type="binding site" evidence="11">
    <location>
        <begin position="273"/>
        <end position="275"/>
    </location>
    <ligand>
        <name>FMN</name>
        <dbReference type="ChEBI" id="CHEBI:58210"/>
    </ligand>
</feature>
<dbReference type="PANTHER" id="PTHR43665:SF1">
    <property type="entry name" value="ISOPENTENYL-DIPHOSPHATE DELTA-ISOMERASE"/>
    <property type="match status" value="1"/>
</dbReference>
<evidence type="ECO:0000256" key="5">
    <source>
        <dbReference type="ARBA" id="ARBA00022723"/>
    </source>
</evidence>
<dbReference type="InterPro" id="IPR000262">
    <property type="entry name" value="FMN-dep_DH"/>
</dbReference>
<evidence type="ECO:0000256" key="10">
    <source>
        <dbReference type="ARBA" id="ARBA00025810"/>
    </source>
</evidence>
<dbReference type="NCBIfam" id="TIGR02151">
    <property type="entry name" value="IPP_isom_2"/>
    <property type="match status" value="1"/>
</dbReference>
<protein>
    <recommendedName>
        <fullName evidence="11">Isopentenyl-diphosphate delta-isomerase</fullName>
        <shortName evidence="11">IPP isomerase</shortName>
        <ecNumber evidence="11">5.3.3.2</ecNumber>
    </recommendedName>
    <alternativeName>
        <fullName evidence="11">Isopentenyl diphosphate:dimethylallyl diphosphate isomerase</fullName>
    </alternativeName>
    <alternativeName>
        <fullName evidence="11">Isopentenyl pyrophosphate isomerase</fullName>
    </alternativeName>
    <alternativeName>
        <fullName evidence="11">Type 2 isopentenyl diphosphate isomerase</fullName>
        <shortName evidence="11">IDI-2</shortName>
    </alternativeName>
</protein>
<feature type="binding site" evidence="11">
    <location>
        <begin position="294"/>
        <end position="295"/>
    </location>
    <ligand>
        <name>FMN</name>
        <dbReference type="ChEBI" id="CHEBI:58210"/>
    </ligand>
</feature>
<comment type="cofactor">
    <cofactor evidence="11">
        <name>NADPH</name>
        <dbReference type="ChEBI" id="CHEBI:57783"/>
    </cofactor>
</comment>
<evidence type="ECO:0000256" key="9">
    <source>
        <dbReference type="ARBA" id="ARBA00023235"/>
    </source>
</evidence>
<dbReference type="GO" id="GO:0005737">
    <property type="term" value="C:cytoplasm"/>
    <property type="evidence" value="ECO:0007669"/>
    <property type="project" value="UniProtKB-SubCell"/>
</dbReference>
<keyword evidence="9 11" id="KW-0413">Isomerase</keyword>
<reference evidence="13 14" key="1">
    <citation type="submission" date="2019-09" db="EMBL/GenBank/DDBJ databases">
        <title>The complete genome of Methanoplanus sp. FWC-SCC4.</title>
        <authorList>
            <person name="Chen S.-C."/>
            <person name="Zhou Y.-Z."/>
            <person name="Lai M.-C."/>
        </authorList>
    </citation>
    <scope>NUCLEOTIDE SEQUENCE [LARGE SCALE GENOMIC DNA]</scope>
    <source>
        <strain evidence="13 14">FWC-SCC4</strain>
    </source>
</reference>
<evidence type="ECO:0000256" key="8">
    <source>
        <dbReference type="ARBA" id="ARBA00023229"/>
    </source>
</evidence>
<dbReference type="PIRSF" id="PIRSF003314">
    <property type="entry name" value="IPP_isomerase"/>
    <property type="match status" value="1"/>
</dbReference>
<proteinExistence type="inferred from homology"/>
<keyword evidence="14" id="KW-1185">Reference proteome</keyword>
<dbReference type="GO" id="GO:0010181">
    <property type="term" value="F:FMN binding"/>
    <property type="evidence" value="ECO:0007669"/>
    <property type="project" value="UniProtKB-UniRule"/>
</dbReference>
<dbReference type="EMBL" id="CP043875">
    <property type="protein sequence ID" value="WOF16508.1"/>
    <property type="molecule type" value="Genomic_DNA"/>
</dbReference>
<organism evidence="13 14">
    <name type="scientific">Methanochimaera problematica</name>
    <dbReference type="NCBI Taxonomy" id="2609417"/>
    <lineage>
        <taxon>Archaea</taxon>
        <taxon>Methanobacteriati</taxon>
        <taxon>Methanobacteriota</taxon>
        <taxon>Stenosarchaea group</taxon>
        <taxon>Methanomicrobia</taxon>
        <taxon>Methanomicrobiales</taxon>
        <taxon>Methanomicrobiaceae</taxon>
        <taxon>Methanochimaera</taxon>
    </lineage>
</organism>
<dbReference type="GO" id="GO:0008299">
    <property type="term" value="P:isoprenoid biosynthetic process"/>
    <property type="evidence" value="ECO:0007669"/>
    <property type="project" value="UniProtKB-UniRule"/>
</dbReference>
<name>A0AA97FED3_9EURY</name>
<evidence type="ECO:0000256" key="3">
    <source>
        <dbReference type="ARBA" id="ARBA00022630"/>
    </source>
</evidence>
<feature type="binding site" evidence="11">
    <location>
        <position position="100"/>
    </location>
    <ligand>
        <name>FMN</name>
        <dbReference type="ChEBI" id="CHEBI:58210"/>
    </ligand>
</feature>
<evidence type="ECO:0000313" key="14">
    <source>
        <dbReference type="Proteomes" id="UP001301797"/>
    </source>
</evidence>
<keyword evidence="6 11" id="KW-0460">Magnesium</keyword>
<feature type="binding site" evidence="11">
    <location>
        <position position="129"/>
    </location>
    <ligand>
        <name>FMN</name>
        <dbReference type="ChEBI" id="CHEBI:58210"/>
    </ligand>
</feature>
<evidence type="ECO:0000256" key="6">
    <source>
        <dbReference type="ARBA" id="ARBA00022842"/>
    </source>
</evidence>
<dbReference type="SUPFAM" id="SSF51395">
    <property type="entry name" value="FMN-linked oxidoreductases"/>
    <property type="match status" value="1"/>
</dbReference>
<comment type="caution">
    <text evidence="11">Lacks conserved residue(s) required for the propagation of feature annotation.</text>
</comment>
<dbReference type="Proteomes" id="UP001301797">
    <property type="component" value="Chromosome"/>
</dbReference>